<dbReference type="InterPro" id="IPR020846">
    <property type="entry name" value="MFS_dom"/>
</dbReference>
<reference evidence="9" key="1">
    <citation type="journal article" date="2019" name="Int. J. Syst. Evol. Microbiol.">
        <title>The Global Catalogue of Microorganisms (GCM) 10K type strain sequencing project: providing services to taxonomists for standard genome sequencing and annotation.</title>
        <authorList>
            <consortium name="The Broad Institute Genomics Platform"/>
            <consortium name="The Broad Institute Genome Sequencing Center for Infectious Disease"/>
            <person name="Wu L."/>
            <person name="Ma J."/>
        </authorList>
    </citation>
    <scope>NUCLEOTIDE SEQUENCE [LARGE SCALE GENOMIC DNA]</scope>
    <source>
        <strain evidence="9">JCM 18302</strain>
    </source>
</reference>
<accession>A0ABP9NFH2</accession>
<evidence type="ECO:0000256" key="4">
    <source>
        <dbReference type="ARBA" id="ARBA00022989"/>
    </source>
</evidence>
<dbReference type="InterPro" id="IPR036259">
    <property type="entry name" value="MFS_trans_sf"/>
</dbReference>
<evidence type="ECO:0000256" key="3">
    <source>
        <dbReference type="ARBA" id="ARBA00022692"/>
    </source>
</evidence>
<dbReference type="PANTHER" id="PTHR23502:SF132">
    <property type="entry name" value="POLYAMINE TRANSPORTER 2-RELATED"/>
    <property type="match status" value="1"/>
</dbReference>
<keyword evidence="4 6" id="KW-1133">Transmembrane helix</keyword>
<sequence>MTRSAPVDEHTPSTSPRATVVLVLLAGLVALGPLSTDAHVPGLPMLAADLGAPATLAQLTVTTCLIGLAVGQLVAGPLSDALGKRRPVLAGLAVYTRRRLRARRAPAR</sequence>
<dbReference type="Pfam" id="PF07690">
    <property type="entry name" value="MFS_1"/>
    <property type="match status" value="1"/>
</dbReference>
<comment type="caution">
    <text evidence="8">The sequence shown here is derived from an EMBL/GenBank/DDBJ whole genome shotgun (WGS) entry which is preliminary data.</text>
</comment>
<evidence type="ECO:0000256" key="1">
    <source>
        <dbReference type="ARBA" id="ARBA00004651"/>
    </source>
</evidence>
<dbReference type="SUPFAM" id="SSF103473">
    <property type="entry name" value="MFS general substrate transporter"/>
    <property type="match status" value="1"/>
</dbReference>
<evidence type="ECO:0000256" key="2">
    <source>
        <dbReference type="ARBA" id="ARBA00022448"/>
    </source>
</evidence>
<evidence type="ECO:0000256" key="5">
    <source>
        <dbReference type="ARBA" id="ARBA00023136"/>
    </source>
</evidence>
<dbReference type="PROSITE" id="PS50850">
    <property type="entry name" value="MFS"/>
    <property type="match status" value="1"/>
</dbReference>
<dbReference type="PANTHER" id="PTHR23502">
    <property type="entry name" value="MAJOR FACILITATOR SUPERFAMILY"/>
    <property type="match status" value="1"/>
</dbReference>
<keyword evidence="9" id="KW-1185">Reference proteome</keyword>
<name>A0ABP9NFH2_9PSEU</name>
<protein>
    <recommendedName>
        <fullName evidence="7">Major facilitator superfamily (MFS) profile domain-containing protein</fullName>
    </recommendedName>
</protein>
<dbReference type="Gene3D" id="1.20.1720.10">
    <property type="entry name" value="Multidrug resistance protein D"/>
    <property type="match status" value="1"/>
</dbReference>
<dbReference type="InterPro" id="IPR011701">
    <property type="entry name" value="MFS"/>
</dbReference>
<evidence type="ECO:0000313" key="8">
    <source>
        <dbReference type="EMBL" id="GAA5115111.1"/>
    </source>
</evidence>
<dbReference type="Proteomes" id="UP001500804">
    <property type="component" value="Unassembled WGS sequence"/>
</dbReference>
<gene>
    <name evidence="8" type="ORF">GCM10023320_13350</name>
</gene>
<feature type="transmembrane region" description="Helical" evidence="6">
    <location>
        <begin position="54"/>
        <end position="76"/>
    </location>
</feature>
<dbReference type="EMBL" id="BAABJO010000004">
    <property type="protein sequence ID" value="GAA5115111.1"/>
    <property type="molecule type" value="Genomic_DNA"/>
</dbReference>
<keyword evidence="3 6" id="KW-0812">Transmembrane</keyword>
<keyword evidence="2" id="KW-0813">Transport</keyword>
<organism evidence="8 9">
    <name type="scientific">Pseudonocardia adelaidensis</name>
    <dbReference type="NCBI Taxonomy" id="648754"/>
    <lineage>
        <taxon>Bacteria</taxon>
        <taxon>Bacillati</taxon>
        <taxon>Actinomycetota</taxon>
        <taxon>Actinomycetes</taxon>
        <taxon>Pseudonocardiales</taxon>
        <taxon>Pseudonocardiaceae</taxon>
        <taxon>Pseudonocardia</taxon>
    </lineage>
</organism>
<dbReference type="RefSeq" id="WP_345603911.1">
    <property type="nucleotide sequence ID" value="NZ_BAABJO010000004.1"/>
</dbReference>
<proteinExistence type="predicted"/>
<comment type="subcellular location">
    <subcellularLocation>
        <location evidence="1">Cell membrane</location>
        <topology evidence="1">Multi-pass membrane protein</topology>
    </subcellularLocation>
</comment>
<evidence type="ECO:0000313" key="9">
    <source>
        <dbReference type="Proteomes" id="UP001500804"/>
    </source>
</evidence>
<feature type="domain" description="Major facilitator superfamily (MFS) profile" evidence="7">
    <location>
        <begin position="19"/>
        <end position="108"/>
    </location>
</feature>
<keyword evidence="5 6" id="KW-0472">Membrane</keyword>
<evidence type="ECO:0000259" key="7">
    <source>
        <dbReference type="PROSITE" id="PS50850"/>
    </source>
</evidence>
<evidence type="ECO:0000256" key="6">
    <source>
        <dbReference type="SAM" id="Phobius"/>
    </source>
</evidence>